<dbReference type="EMBL" id="NTME01000062">
    <property type="protein sequence ID" value="PBJ92157.1"/>
    <property type="molecule type" value="Genomic_DNA"/>
</dbReference>
<dbReference type="Proteomes" id="UP000218102">
    <property type="component" value="Unassembled WGS sequence"/>
</dbReference>
<accession>A0A0B5JXN0</accession>
<dbReference type="KEGG" id="ppj:RK21_01275"/>
<protein>
    <submittedName>
        <fullName evidence="1">Uncharacterized protein</fullName>
    </submittedName>
</protein>
<name>A0A0B5JXN0_PSEDL</name>
<evidence type="ECO:0000313" key="1">
    <source>
        <dbReference type="EMBL" id="PBJ92157.1"/>
    </source>
</evidence>
<dbReference type="AlphaFoldDB" id="A0A0B5JXN0"/>
<comment type="caution">
    <text evidence="1">The sequence shown here is derived from an EMBL/GenBank/DDBJ whole genome shotgun (WGS) entry which is preliminary data.</text>
</comment>
<reference evidence="1 2" key="1">
    <citation type="submission" date="2017-09" db="EMBL/GenBank/DDBJ databases">
        <authorList>
            <person name="Ehlers B."/>
            <person name="Leendertz F.H."/>
        </authorList>
    </citation>
    <scope>NUCLEOTIDE SEQUENCE [LARGE SCALE GENOMIC DNA]</scope>
    <source>
        <strain evidence="1 2">DJ-1</strain>
    </source>
</reference>
<evidence type="ECO:0000313" key="2">
    <source>
        <dbReference type="Proteomes" id="UP000218102"/>
    </source>
</evidence>
<organism evidence="1 2">
    <name type="scientific">Pseudomonas plecoglossicida</name>
    <dbReference type="NCBI Taxonomy" id="70775"/>
    <lineage>
        <taxon>Bacteria</taxon>
        <taxon>Pseudomonadati</taxon>
        <taxon>Pseudomonadota</taxon>
        <taxon>Gammaproteobacteria</taxon>
        <taxon>Pseudomonadales</taxon>
        <taxon>Pseudomonadaceae</taxon>
        <taxon>Pseudomonas</taxon>
    </lineage>
</organism>
<sequence length="376" mass="42711">MFDRISLDDDQLILDTRSVDMAEVFAFLKEHGCHNPEKLELFGTDLCLTAPSAWDASFVPFFASTEAMWHAVRTRSKKPEHMHVIGLDEDQQVSVSRLIDLYFLLRETLKTLCHSEGDDSQTHKYIFFSSKESLLTKLEISYLMTCSELMAIDVGEMGLKDAQKMHAAVMADEDVHCEERRHVMRETLADLLKDEKECSLRLVMGFVSKFYKKYNERYKVYVSKFSVNKILTEIESDCVSFLSKVQDSIMGQQTKAFAVPGGIVAAGAILKPATTPWDYLVILVGLVISTWMITSLNNNVVSHIDLLAEQFDRSTKKYDDIVVGVEEIQEKIEDSRKKLSSSSESAKSKLGILTRVCYLVFILVSLILLKRFLETP</sequence>
<proteinExistence type="predicted"/>
<gene>
    <name evidence="1" type="ORF">CMV24_28660</name>
</gene>
<dbReference type="RefSeq" id="WP_041506434.1">
    <property type="nucleotide sequence ID" value="NZ_CP010359.1"/>
</dbReference>